<evidence type="ECO:0000313" key="9">
    <source>
        <dbReference type="EMBL" id="OIW29205.1"/>
    </source>
</evidence>
<dbReference type="SUPFAM" id="SSF50129">
    <property type="entry name" value="GroES-like"/>
    <property type="match status" value="1"/>
</dbReference>
<dbReference type="CDD" id="cd08297">
    <property type="entry name" value="CAD3"/>
    <property type="match status" value="1"/>
</dbReference>
<dbReference type="AlphaFoldDB" id="A0A1J7IPB3"/>
<dbReference type="SMART" id="SM00829">
    <property type="entry name" value="PKS_ER"/>
    <property type="match status" value="1"/>
</dbReference>
<dbReference type="GO" id="GO:0005737">
    <property type="term" value="C:cytoplasm"/>
    <property type="evidence" value="ECO:0007669"/>
    <property type="project" value="TreeGrafter"/>
</dbReference>
<accession>A0A1J7IPB3</accession>
<keyword evidence="3" id="KW-0479">Metal-binding</keyword>
<protein>
    <submittedName>
        <fullName evidence="9">GroES-like protein</fullName>
    </submittedName>
</protein>
<gene>
    <name evidence="9" type="ORF">CONLIGDRAFT_715579</name>
</gene>
<dbReference type="PANTHER" id="PTHR42940">
    <property type="entry name" value="ALCOHOL DEHYDROGENASE 1-RELATED"/>
    <property type="match status" value="1"/>
</dbReference>
<dbReference type="GO" id="GO:0046872">
    <property type="term" value="F:metal ion binding"/>
    <property type="evidence" value="ECO:0007669"/>
    <property type="project" value="UniProtKB-KW"/>
</dbReference>
<dbReference type="EMBL" id="KV875098">
    <property type="protein sequence ID" value="OIW29205.1"/>
    <property type="molecule type" value="Genomic_DNA"/>
</dbReference>
<dbReference type="PANTHER" id="PTHR42940:SF8">
    <property type="entry name" value="VACUOLAR PROTEIN SORTING-ASSOCIATED PROTEIN 11"/>
    <property type="match status" value="1"/>
</dbReference>
<dbReference type="SUPFAM" id="SSF51735">
    <property type="entry name" value="NAD(P)-binding Rossmann-fold domains"/>
    <property type="match status" value="1"/>
</dbReference>
<keyword evidence="10" id="KW-1185">Reference proteome</keyword>
<dbReference type="Gene3D" id="3.40.50.720">
    <property type="entry name" value="NAD(P)-binding Rossmann-like Domain"/>
    <property type="match status" value="1"/>
</dbReference>
<comment type="cofactor">
    <cofactor evidence="1">
        <name>Zn(2+)</name>
        <dbReference type="ChEBI" id="CHEBI:29105"/>
    </cofactor>
</comment>
<dbReference type="Pfam" id="PF00107">
    <property type="entry name" value="ADH_zinc_N"/>
    <property type="match status" value="1"/>
</dbReference>
<sequence>MGATTTEIRTPESLRPRKTTQRAQQFDQRDGKLHLNEIPIPSPKPNELLVKMACASLCHSDVMMFEPNDQGLILGQNPVTLGHEGTGFVVEAGSGTTGFQPGDKVGFLPAMDCCYECYQCKNVHNLYCKTGKVNMAGFGCNGYFQEYAIVDARAAMVLPESLDVYASAPLFCAGVTAFHGVEDAQLEPGQWAAIIGCGGLGHLAIAYAKAMGLKVIGIDVVDSQLEEARDQGADHVFNSMTDKDYVDKIKEITGGGVDAAINYTASKKAYDGCPAIIRPGAGKLVVVGIPLQPLTLNALDIAMGRFKIIGSNNGTNHNMRPCIEFSAKHEIKPHLTFFQLEELPKMIEMMHEGKARGRLGVRFD</sequence>
<comment type="similarity">
    <text evidence="2">Belongs to the zinc-containing alcohol dehydrogenase family.</text>
</comment>
<keyword evidence="4" id="KW-0862">Zinc</keyword>
<evidence type="ECO:0000256" key="5">
    <source>
        <dbReference type="ARBA" id="ARBA00023002"/>
    </source>
</evidence>
<evidence type="ECO:0000256" key="2">
    <source>
        <dbReference type="ARBA" id="ARBA00008072"/>
    </source>
</evidence>
<keyword evidence="5" id="KW-0560">Oxidoreductase</keyword>
<name>A0A1J7IPB3_9PEZI</name>
<organism evidence="9 10">
    <name type="scientific">Coniochaeta ligniaria NRRL 30616</name>
    <dbReference type="NCBI Taxonomy" id="1408157"/>
    <lineage>
        <taxon>Eukaryota</taxon>
        <taxon>Fungi</taxon>
        <taxon>Dikarya</taxon>
        <taxon>Ascomycota</taxon>
        <taxon>Pezizomycotina</taxon>
        <taxon>Sordariomycetes</taxon>
        <taxon>Sordariomycetidae</taxon>
        <taxon>Coniochaetales</taxon>
        <taxon>Coniochaetaceae</taxon>
        <taxon>Coniochaeta</taxon>
    </lineage>
</organism>
<dbReference type="InterPro" id="IPR013154">
    <property type="entry name" value="ADH-like_N"/>
</dbReference>
<evidence type="ECO:0000313" key="10">
    <source>
        <dbReference type="Proteomes" id="UP000182658"/>
    </source>
</evidence>
<dbReference type="InterPro" id="IPR011032">
    <property type="entry name" value="GroES-like_sf"/>
</dbReference>
<dbReference type="OrthoDB" id="1879366at2759"/>
<dbReference type="InterPro" id="IPR036291">
    <property type="entry name" value="NAD(P)-bd_dom_sf"/>
</dbReference>
<dbReference type="Pfam" id="PF08240">
    <property type="entry name" value="ADH_N"/>
    <property type="match status" value="1"/>
</dbReference>
<dbReference type="FunFam" id="3.40.50.720:FF:000039">
    <property type="entry name" value="Alcohol dehydrogenase AdhP"/>
    <property type="match status" value="1"/>
</dbReference>
<proteinExistence type="inferred from homology"/>
<evidence type="ECO:0000256" key="7">
    <source>
        <dbReference type="SAM" id="MobiDB-lite"/>
    </source>
</evidence>
<dbReference type="InterPro" id="IPR020843">
    <property type="entry name" value="ER"/>
</dbReference>
<evidence type="ECO:0000256" key="3">
    <source>
        <dbReference type="ARBA" id="ARBA00022723"/>
    </source>
</evidence>
<dbReference type="GO" id="GO:0004022">
    <property type="term" value="F:alcohol dehydrogenase (NAD+) activity"/>
    <property type="evidence" value="ECO:0007669"/>
    <property type="project" value="TreeGrafter"/>
</dbReference>
<dbReference type="Proteomes" id="UP000182658">
    <property type="component" value="Unassembled WGS sequence"/>
</dbReference>
<keyword evidence="6" id="KW-0520">NAD</keyword>
<feature type="domain" description="Enoyl reductase (ER)" evidence="8">
    <location>
        <begin position="28"/>
        <end position="361"/>
    </location>
</feature>
<dbReference type="Gene3D" id="3.90.180.10">
    <property type="entry name" value="Medium-chain alcohol dehydrogenases, catalytic domain"/>
    <property type="match status" value="1"/>
</dbReference>
<reference evidence="9 10" key="1">
    <citation type="submission" date="2016-10" db="EMBL/GenBank/DDBJ databases">
        <title>Draft genome sequence of Coniochaeta ligniaria NRRL30616, a lignocellulolytic fungus for bioabatement of inhibitors in plant biomass hydrolysates.</title>
        <authorList>
            <consortium name="DOE Joint Genome Institute"/>
            <person name="Jimenez D.J."/>
            <person name="Hector R.E."/>
            <person name="Riley R."/>
            <person name="Sun H."/>
            <person name="Grigoriev I.V."/>
            <person name="Van Elsas J.D."/>
            <person name="Nichols N.N."/>
        </authorList>
    </citation>
    <scope>NUCLEOTIDE SEQUENCE [LARGE SCALE GENOMIC DNA]</scope>
    <source>
        <strain evidence="9 10">NRRL 30616</strain>
    </source>
</reference>
<evidence type="ECO:0000256" key="4">
    <source>
        <dbReference type="ARBA" id="ARBA00022833"/>
    </source>
</evidence>
<evidence type="ECO:0000256" key="6">
    <source>
        <dbReference type="ARBA" id="ARBA00023027"/>
    </source>
</evidence>
<dbReference type="InParanoid" id="A0A1J7IPB3"/>
<dbReference type="STRING" id="1408157.A0A1J7IPB3"/>
<evidence type="ECO:0000259" key="8">
    <source>
        <dbReference type="SMART" id="SM00829"/>
    </source>
</evidence>
<feature type="region of interest" description="Disordered" evidence="7">
    <location>
        <begin position="1"/>
        <end position="31"/>
    </location>
</feature>
<evidence type="ECO:0000256" key="1">
    <source>
        <dbReference type="ARBA" id="ARBA00001947"/>
    </source>
</evidence>
<dbReference type="InterPro" id="IPR013149">
    <property type="entry name" value="ADH-like_C"/>
</dbReference>